<accession>A0A373FD22</accession>
<evidence type="ECO:0000313" key="1">
    <source>
        <dbReference type="EMBL" id="RGE41375.1"/>
    </source>
</evidence>
<organism evidence="1 2">
    <name type="scientific">Comamonas testosteroni</name>
    <name type="common">Pseudomonas testosteroni</name>
    <dbReference type="NCBI Taxonomy" id="285"/>
    <lineage>
        <taxon>Bacteria</taxon>
        <taxon>Pseudomonadati</taxon>
        <taxon>Pseudomonadota</taxon>
        <taxon>Betaproteobacteria</taxon>
        <taxon>Burkholderiales</taxon>
        <taxon>Comamonadaceae</taxon>
        <taxon>Comamonas</taxon>
    </lineage>
</organism>
<proteinExistence type="predicted"/>
<reference evidence="1 2" key="1">
    <citation type="submission" date="2018-08" db="EMBL/GenBank/DDBJ databases">
        <title>Comamonas testosteroni strain SWCO2.</title>
        <authorList>
            <person name="Jiang N."/>
            <person name="Zhang X.Z."/>
        </authorList>
    </citation>
    <scope>NUCLEOTIDE SEQUENCE [LARGE SCALE GENOMIC DNA]</scope>
    <source>
        <strain evidence="1 2">SWCO2</strain>
    </source>
</reference>
<dbReference type="OrthoDB" id="7575469at2"/>
<sequence length="62" mass="6822">MTSVNAVLLDPSTSNSLRQRLQADLTRDPLDALNDAECLLELSQLRVKEVLSAHTCSPREEG</sequence>
<protein>
    <submittedName>
        <fullName evidence="1">Uncharacterized protein</fullName>
    </submittedName>
</protein>
<keyword evidence="2" id="KW-1185">Reference proteome</keyword>
<gene>
    <name evidence="1" type="ORF">DZC30_18695</name>
</gene>
<dbReference type="AlphaFoldDB" id="A0A373FD22"/>
<dbReference type="Proteomes" id="UP000261948">
    <property type="component" value="Unassembled WGS sequence"/>
</dbReference>
<name>A0A373FD22_COMTE</name>
<dbReference type="EMBL" id="QURR01000029">
    <property type="protein sequence ID" value="RGE41375.1"/>
    <property type="molecule type" value="Genomic_DNA"/>
</dbReference>
<evidence type="ECO:0000313" key="2">
    <source>
        <dbReference type="Proteomes" id="UP000261948"/>
    </source>
</evidence>
<comment type="caution">
    <text evidence="1">The sequence shown here is derived from an EMBL/GenBank/DDBJ whole genome shotgun (WGS) entry which is preliminary data.</text>
</comment>